<evidence type="ECO:0000313" key="5">
    <source>
        <dbReference type="EMBL" id="MFC6335159.1"/>
    </source>
</evidence>
<dbReference type="RefSeq" id="WP_379238415.1">
    <property type="nucleotide sequence ID" value="NZ_JBHSTE010000011.1"/>
</dbReference>
<dbReference type="PANTHER" id="PTHR47245">
    <property type="entry name" value="PEPTIDYLPROLYL ISOMERASE"/>
    <property type="match status" value="1"/>
</dbReference>
<feature type="domain" description="PpiC" evidence="4">
    <location>
        <begin position="182"/>
        <end position="290"/>
    </location>
</feature>
<dbReference type="SUPFAM" id="SSF54534">
    <property type="entry name" value="FKBP-like"/>
    <property type="match status" value="1"/>
</dbReference>
<name>A0ABW1V8Q4_9BACL</name>
<dbReference type="PROSITE" id="PS50198">
    <property type="entry name" value="PPIC_PPIASE_2"/>
    <property type="match status" value="1"/>
</dbReference>
<feature type="compositionally biased region" description="Low complexity" evidence="2">
    <location>
        <begin position="366"/>
        <end position="375"/>
    </location>
</feature>
<dbReference type="SUPFAM" id="SSF109998">
    <property type="entry name" value="Triger factor/SurA peptide-binding domain-like"/>
    <property type="match status" value="1"/>
</dbReference>
<dbReference type="EMBL" id="JBHSTE010000011">
    <property type="protein sequence ID" value="MFC6335159.1"/>
    <property type="molecule type" value="Genomic_DNA"/>
</dbReference>
<dbReference type="Proteomes" id="UP001596233">
    <property type="component" value="Unassembled WGS sequence"/>
</dbReference>
<keyword evidence="1" id="KW-0697">Rotamase</keyword>
<dbReference type="PROSITE" id="PS51257">
    <property type="entry name" value="PROKAR_LIPOPROTEIN"/>
    <property type="match status" value="1"/>
</dbReference>
<evidence type="ECO:0000256" key="1">
    <source>
        <dbReference type="PROSITE-ProRule" id="PRU00278"/>
    </source>
</evidence>
<dbReference type="PANTHER" id="PTHR47245:SF2">
    <property type="entry name" value="PEPTIDYL-PROLYL CIS-TRANS ISOMERASE HP_0175-RELATED"/>
    <property type="match status" value="1"/>
</dbReference>
<sequence length="375" mass="41633">MRYNFTSKKRNKWTMLVLTVVLSIGLLSACGKDEKVNPALTFEGTEGGEVVATYKEGTVTDAEFNKFKSALAFTQGMDPSILDMEGYREYILEQYIVYKVLAGRATEEQRTAAQEEALASWTQYEEAMKSSGNIDDQLKTFNLTRNDVASFMMMGSAVSKYIDAQITDEMMKQEYEDNVADYTLYDVRQIIVNLSVQNAETGETKTRTEEEALARAQEVKEKLEAGGSWDELAKEYSDDASTKETGGVYTDYMGGRWYEPVKEAAYTQELNKVGDPILSPVGYHILQVEGRDVLEYEAVDQATKDMIRYVLSNTVMDNFMNNELPEFEINITLPPVENADEGDTGASDEAAGEEAGDAAAEDDAAADANSEEAAQ</sequence>
<evidence type="ECO:0000256" key="2">
    <source>
        <dbReference type="SAM" id="MobiDB-lite"/>
    </source>
</evidence>
<feature type="chain" id="PRO_5045103290" evidence="3">
    <location>
        <begin position="30"/>
        <end position="375"/>
    </location>
</feature>
<feature type="region of interest" description="Disordered" evidence="2">
    <location>
        <begin position="335"/>
        <end position="375"/>
    </location>
</feature>
<proteinExistence type="predicted"/>
<feature type="compositionally biased region" description="Acidic residues" evidence="2">
    <location>
        <begin position="350"/>
        <end position="365"/>
    </location>
</feature>
<protein>
    <submittedName>
        <fullName evidence="5">Peptidylprolyl isomerase</fullName>
        <ecNumber evidence="5">5.2.1.8</ecNumber>
    </submittedName>
</protein>
<dbReference type="InterPro" id="IPR050245">
    <property type="entry name" value="PrsA_foldase"/>
</dbReference>
<keyword evidence="6" id="KW-1185">Reference proteome</keyword>
<evidence type="ECO:0000256" key="3">
    <source>
        <dbReference type="SAM" id="SignalP"/>
    </source>
</evidence>
<evidence type="ECO:0000313" key="6">
    <source>
        <dbReference type="Proteomes" id="UP001596233"/>
    </source>
</evidence>
<dbReference type="InterPro" id="IPR000297">
    <property type="entry name" value="PPIase_PpiC"/>
</dbReference>
<dbReference type="InterPro" id="IPR027304">
    <property type="entry name" value="Trigger_fact/SurA_dom_sf"/>
</dbReference>
<gene>
    <name evidence="5" type="ORF">ACFP56_21215</name>
</gene>
<dbReference type="InterPro" id="IPR046357">
    <property type="entry name" value="PPIase_dom_sf"/>
</dbReference>
<organism evidence="5 6">
    <name type="scientific">Paenibacillus septentrionalis</name>
    <dbReference type="NCBI Taxonomy" id="429342"/>
    <lineage>
        <taxon>Bacteria</taxon>
        <taxon>Bacillati</taxon>
        <taxon>Bacillota</taxon>
        <taxon>Bacilli</taxon>
        <taxon>Bacillales</taxon>
        <taxon>Paenibacillaceae</taxon>
        <taxon>Paenibacillus</taxon>
    </lineage>
</organism>
<dbReference type="EC" id="5.2.1.8" evidence="5"/>
<accession>A0ABW1V8Q4</accession>
<comment type="caution">
    <text evidence="5">The sequence shown here is derived from an EMBL/GenBank/DDBJ whole genome shotgun (WGS) entry which is preliminary data.</text>
</comment>
<feature type="signal peptide" evidence="3">
    <location>
        <begin position="1"/>
        <end position="29"/>
    </location>
</feature>
<dbReference type="GO" id="GO:0003755">
    <property type="term" value="F:peptidyl-prolyl cis-trans isomerase activity"/>
    <property type="evidence" value="ECO:0007669"/>
    <property type="project" value="UniProtKB-EC"/>
</dbReference>
<reference evidence="6" key="1">
    <citation type="journal article" date="2019" name="Int. J. Syst. Evol. Microbiol.">
        <title>The Global Catalogue of Microorganisms (GCM) 10K type strain sequencing project: providing services to taxonomists for standard genome sequencing and annotation.</title>
        <authorList>
            <consortium name="The Broad Institute Genomics Platform"/>
            <consortium name="The Broad Institute Genome Sequencing Center for Infectious Disease"/>
            <person name="Wu L."/>
            <person name="Ma J."/>
        </authorList>
    </citation>
    <scope>NUCLEOTIDE SEQUENCE [LARGE SCALE GENOMIC DNA]</scope>
    <source>
        <strain evidence="6">PCU 280</strain>
    </source>
</reference>
<keyword evidence="1 5" id="KW-0413">Isomerase</keyword>
<evidence type="ECO:0000259" key="4">
    <source>
        <dbReference type="PROSITE" id="PS50198"/>
    </source>
</evidence>
<dbReference type="Pfam" id="PF13616">
    <property type="entry name" value="Rotamase_3"/>
    <property type="match status" value="1"/>
</dbReference>
<dbReference type="Gene3D" id="3.10.50.40">
    <property type="match status" value="1"/>
</dbReference>
<keyword evidence="3" id="KW-0732">Signal</keyword>